<feature type="transmembrane region" description="Helical" evidence="1">
    <location>
        <begin position="106"/>
        <end position="125"/>
    </location>
</feature>
<keyword evidence="1" id="KW-1133">Transmembrane helix</keyword>
<dbReference type="RefSeq" id="WP_061947630.1">
    <property type="nucleotide sequence ID" value="NZ_LTAO01000003.1"/>
</dbReference>
<feature type="transmembrane region" description="Helical" evidence="1">
    <location>
        <begin position="137"/>
        <end position="156"/>
    </location>
</feature>
<dbReference type="NCBIfam" id="TIGR02206">
    <property type="entry name" value="intg_mem_TP0381"/>
    <property type="match status" value="1"/>
</dbReference>
<dbReference type="InterPro" id="IPR011737">
    <property type="entry name" value="CHP02206_TP0381"/>
</dbReference>
<sequence length="253" mass="29548">MPWWFSYKHNGPDFTMFGAAHLSVLTLLIIACLYFILARETFRNSPKLDRNIRYTLAACLIFLEASYHIWYIVNDAWSVQFALPLHLSSITLITCIFMLITGHKRLIEITFFAGVSSAFLTLITPDVGNFGYPHFRFFHFFLSHAIVIIASIYMIAVKKTMLTFSSVMTVWLYTNLYAALIFLVNFITDGNYLYLMRKPAGPSPFDWFGPWPYYILVLQLVSLILFVFMYGLYQLLFRKGHHHNRKGNNYMHE</sequence>
<keyword evidence="1" id="KW-0812">Transmembrane</keyword>
<dbReference type="Proteomes" id="UP000075806">
    <property type="component" value="Unassembled WGS sequence"/>
</dbReference>
<gene>
    <name evidence="2" type="ORF">AZF04_14970</name>
</gene>
<dbReference type="OrthoDB" id="9813172at2"/>
<dbReference type="AlphaFoldDB" id="A0A161PJU7"/>
<feature type="transmembrane region" description="Helical" evidence="1">
    <location>
        <begin position="20"/>
        <end position="42"/>
    </location>
</feature>
<proteinExistence type="predicted"/>
<feature type="transmembrane region" description="Helical" evidence="1">
    <location>
        <begin position="79"/>
        <end position="99"/>
    </location>
</feature>
<keyword evidence="1" id="KW-0472">Membrane</keyword>
<feature type="transmembrane region" description="Helical" evidence="1">
    <location>
        <begin position="54"/>
        <end position="73"/>
    </location>
</feature>
<comment type="caution">
    <text evidence="2">The sequence shown here is derived from an EMBL/GenBank/DDBJ whole genome shotgun (WGS) entry which is preliminary data.</text>
</comment>
<accession>A0A161PJU7</accession>
<name>A0A161PJU7_9BACI</name>
<dbReference type="Pfam" id="PF14808">
    <property type="entry name" value="TMEM164"/>
    <property type="match status" value="1"/>
</dbReference>
<dbReference type="EMBL" id="LTAO01000003">
    <property type="protein sequence ID" value="KYG34128.1"/>
    <property type="molecule type" value="Genomic_DNA"/>
</dbReference>
<organism evidence="2 3">
    <name type="scientific">Alkalihalobacillus trypoxylicola</name>
    <dbReference type="NCBI Taxonomy" id="519424"/>
    <lineage>
        <taxon>Bacteria</taxon>
        <taxon>Bacillati</taxon>
        <taxon>Bacillota</taxon>
        <taxon>Bacilli</taxon>
        <taxon>Bacillales</taxon>
        <taxon>Bacillaceae</taxon>
        <taxon>Alkalihalobacillus</taxon>
    </lineage>
</organism>
<feature type="transmembrane region" description="Helical" evidence="1">
    <location>
        <begin position="168"/>
        <end position="188"/>
    </location>
</feature>
<evidence type="ECO:0000313" key="2">
    <source>
        <dbReference type="EMBL" id="KYG34128.1"/>
    </source>
</evidence>
<keyword evidence="3" id="KW-1185">Reference proteome</keyword>
<reference evidence="2" key="1">
    <citation type="submission" date="2016-02" db="EMBL/GenBank/DDBJ databases">
        <title>Genome sequence of Bacillus trypoxylicola KCTC 13244(T).</title>
        <authorList>
            <person name="Jeong H."/>
            <person name="Park S.-H."/>
            <person name="Choi S.-K."/>
        </authorList>
    </citation>
    <scope>NUCLEOTIDE SEQUENCE [LARGE SCALE GENOMIC DNA]</scope>
    <source>
        <strain evidence="2">KCTC 13244</strain>
    </source>
</reference>
<protein>
    <recommendedName>
        <fullName evidence="4">ABC transporter permease</fullName>
    </recommendedName>
</protein>
<feature type="transmembrane region" description="Helical" evidence="1">
    <location>
        <begin position="211"/>
        <end position="236"/>
    </location>
</feature>
<evidence type="ECO:0000313" key="3">
    <source>
        <dbReference type="Proteomes" id="UP000075806"/>
    </source>
</evidence>
<evidence type="ECO:0008006" key="4">
    <source>
        <dbReference type="Google" id="ProtNLM"/>
    </source>
</evidence>
<evidence type="ECO:0000256" key="1">
    <source>
        <dbReference type="SAM" id="Phobius"/>
    </source>
</evidence>
<dbReference type="STRING" id="519424.AZF04_14970"/>